<dbReference type="PANTHER" id="PTHR42693:SF42">
    <property type="entry name" value="ARYLSULFATASE G"/>
    <property type="match status" value="1"/>
</dbReference>
<evidence type="ECO:0000256" key="7">
    <source>
        <dbReference type="SAM" id="MobiDB-lite"/>
    </source>
</evidence>
<keyword evidence="3" id="KW-0479">Metal-binding</keyword>
<keyword evidence="5" id="KW-0378">Hydrolase</keyword>
<organism evidence="10 11">
    <name type="scientific">Novipirellula rosea</name>
    <dbReference type="NCBI Taxonomy" id="1031540"/>
    <lineage>
        <taxon>Bacteria</taxon>
        <taxon>Pseudomonadati</taxon>
        <taxon>Planctomycetota</taxon>
        <taxon>Planctomycetia</taxon>
        <taxon>Pirellulales</taxon>
        <taxon>Pirellulaceae</taxon>
        <taxon>Novipirellula</taxon>
    </lineage>
</organism>
<dbReference type="EMBL" id="BAABGA010000030">
    <property type="protein sequence ID" value="GAA4453256.1"/>
    <property type="molecule type" value="Genomic_DNA"/>
</dbReference>
<name>A0ABP8MPH7_9BACT</name>
<dbReference type="PROSITE" id="PS00149">
    <property type="entry name" value="SULFATASE_2"/>
    <property type="match status" value="1"/>
</dbReference>
<evidence type="ECO:0000256" key="1">
    <source>
        <dbReference type="ARBA" id="ARBA00001913"/>
    </source>
</evidence>
<evidence type="ECO:0000256" key="4">
    <source>
        <dbReference type="ARBA" id="ARBA00022729"/>
    </source>
</evidence>
<evidence type="ECO:0000256" key="2">
    <source>
        <dbReference type="ARBA" id="ARBA00008779"/>
    </source>
</evidence>
<dbReference type="Gene3D" id="3.30.1120.10">
    <property type="match status" value="1"/>
</dbReference>
<evidence type="ECO:0000256" key="5">
    <source>
        <dbReference type="ARBA" id="ARBA00022801"/>
    </source>
</evidence>
<dbReference type="CDD" id="cd16144">
    <property type="entry name" value="ARS_like"/>
    <property type="match status" value="1"/>
</dbReference>
<feature type="compositionally biased region" description="Polar residues" evidence="7">
    <location>
        <begin position="447"/>
        <end position="466"/>
    </location>
</feature>
<dbReference type="Proteomes" id="UP001500840">
    <property type="component" value="Unassembled WGS sequence"/>
</dbReference>
<feature type="region of interest" description="Disordered" evidence="7">
    <location>
        <begin position="440"/>
        <end position="478"/>
    </location>
</feature>
<accession>A0ABP8MPH7</accession>
<comment type="caution">
    <text evidence="10">The sequence shown here is derived from an EMBL/GenBank/DDBJ whole genome shotgun (WGS) entry which is preliminary data.</text>
</comment>
<feature type="signal peptide" evidence="8">
    <location>
        <begin position="1"/>
        <end position="23"/>
    </location>
</feature>
<reference evidence="11" key="1">
    <citation type="journal article" date="2019" name="Int. J. Syst. Evol. Microbiol.">
        <title>The Global Catalogue of Microorganisms (GCM) 10K type strain sequencing project: providing services to taxonomists for standard genome sequencing and annotation.</title>
        <authorList>
            <consortium name="The Broad Institute Genomics Platform"/>
            <consortium name="The Broad Institute Genome Sequencing Center for Infectious Disease"/>
            <person name="Wu L."/>
            <person name="Ma J."/>
        </authorList>
    </citation>
    <scope>NUCLEOTIDE SEQUENCE [LARGE SCALE GENOMIC DNA]</scope>
    <source>
        <strain evidence="11">JCM 17759</strain>
    </source>
</reference>
<dbReference type="InterPro" id="IPR050738">
    <property type="entry name" value="Sulfatase"/>
</dbReference>
<comment type="similarity">
    <text evidence="2">Belongs to the sulfatase family.</text>
</comment>
<dbReference type="InterPro" id="IPR017850">
    <property type="entry name" value="Alkaline_phosphatase_core_sf"/>
</dbReference>
<dbReference type="RefSeq" id="WP_345322273.1">
    <property type="nucleotide sequence ID" value="NZ_BAABGA010000030.1"/>
</dbReference>
<dbReference type="PANTHER" id="PTHR42693">
    <property type="entry name" value="ARYLSULFATASE FAMILY MEMBER"/>
    <property type="match status" value="1"/>
</dbReference>
<comment type="cofactor">
    <cofactor evidence="1">
        <name>Ca(2+)</name>
        <dbReference type="ChEBI" id="CHEBI:29108"/>
    </cofactor>
</comment>
<evidence type="ECO:0000313" key="11">
    <source>
        <dbReference type="Proteomes" id="UP001500840"/>
    </source>
</evidence>
<sequence>MFKGIVTFVGLLLTSLIATPAVADERPNVILLLADDLGWTGLGCFGSDFYETPNLDSLAERGMRFTNAYAACTVCSPTRASIMTGKYPARLHLSDFIAGQNRPYAKLQIPDWTKRLDGEETTIAEVLKGSGYRTGHIGKWHLSGIGKQASGTKPTDQGFDVSYDRPPGTKGYLLKTPSVGESKSNYLTDYLTDKACEFIDQSKSEPFFLYFAYHVPHTPIQGRSDLVDYFTSKVDPNAMHQNPSYAAMVASLDQSVGRIVTQLEKNNLTHDTVILFISDNGGLTQRNGKHDGFTENLPLRRGKGSAYEGGVRVPAIAYWPGVTPAGSVCDEPIITMDLFPTLQQLAGIAASQSHPKDGLSLVPLLRDPQYRFDRDLFWHYPHYHAGGDSPYSAIRSGVYRLIEFHEDERVELYDLSRDIGEQTDLSEKLPAKTAELKGKLHKWRESVNAQMSSANPNFDPTRQQEVGRQPKSKRPQSS</sequence>
<evidence type="ECO:0000259" key="9">
    <source>
        <dbReference type="Pfam" id="PF00884"/>
    </source>
</evidence>
<evidence type="ECO:0000313" key="10">
    <source>
        <dbReference type="EMBL" id="GAA4453256.1"/>
    </source>
</evidence>
<feature type="chain" id="PRO_5046611587" evidence="8">
    <location>
        <begin position="24"/>
        <end position="478"/>
    </location>
</feature>
<dbReference type="SUPFAM" id="SSF53649">
    <property type="entry name" value="Alkaline phosphatase-like"/>
    <property type="match status" value="1"/>
</dbReference>
<proteinExistence type="inferred from homology"/>
<dbReference type="Gene3D" id="3.40.720.10">
    <property type="entry name" value="Alkaline Phosphatase, subunit A"/>
    <property type="match status" value="1"/>
</dbReference>
<dbReference type="Pfam" id="PF00884">
    <property type="entry name" value="Sulfatase"/>
    <property type="match status" value="1"/>
</dbReference>
<keyword evidence="11" id="KW-1185">Reference proteome</keyword>
<dbReference type="InterPro" id="IPR000917">
    <property type="entry name" value="Sulfatase_N"/>
</dbReference>
<feature type="domain" description="Sulfatase N-terminal" evidence="9">
    <location>
        <begin position="27"/>
        <end position="348"/>
    </location>
</feature>
<protein>
    <submittedName>
        <fullName evidence="10">Sulfatase</fullName>
    </submittedName>
</protein>
<evidence type="ECO:0000256" key="8">
    <source>
        <dbReference type="SAM" id="SignalP"/>
    </source>
</evidence>
<evidence type="ECO:0000256" key="6">
    <source>
        <dbReference type="ARBA" id="ARBA00022837"/>
    </source>
</evidence>
<dbReference type="InterPro" id="IPR024607">
    <property type="entry name" value="Sulfatase_CS"/>
</dbReference>
<keyword evidence="6" id="KW-0106">Calcium</keyword>
<gene>
    <name evidence="10" type="ORF">GCM10023156_23990</name>
</gene>
<keyword evidence="4 8" id="KW-0732">Signal</keyword>
<evidence type="ECO:0000256" key="3">
    <source>
        <dbReference type="ARBA" id="ARBA00022723"/>
    </source>
</evidence>